<accession>A0A8H3FLL4</accession>
<sequence>MVYDWSGDKREICFQKYIVERQSLEEIMKYFKEVQGFIPSKRAFQTQFKRWEFPSKQSPAHKNEDLAVRVRELWEKNSSQAEMLQILESEGYSIKERELSRLRKKKGLQMRAANVGQSIVAPAKRSGPQIQAHDEHIDPAIAHIEGNETNDIDTSGVEEAPALPPEIIEKRQKHLEKLQSESDKRYRNHTRRRRTRPWAGLPADPPAPPRFPSETTIDEAKRILGLDHKAYVNLREQFQSICEQEKIRKKTEAGGDQWQHAKDRLVAENEILHPVFYTDEPVDHTQHNLALDVICSDVTKRMRTLTNRLTIQECKNILKTNPEEARRLRKSFEDILRADHFTSKLEAGPEHWNELKARWLDQSTHLKELLREGEADPEHELQNKAMELICRDVMKRLRDEHTRKDSKRKRTTSAAANDFSQSPVAQSNDVALAAQALAATPLPSSRGRNPLEATPASAHNQTNSAMLPLAGITDYGDLQIDPKLLLAANDPSMSFASSIPNGNYTVPSQPSQQAQHYLSAFQPHPRPIYFRLSHQSPIQQEPKVWLATLAGIASVDHLRSLALSSHSHVPLQGSVSVVKVEGLVLSSVDGSGQGAEMRYPIDEDDELLAYLQHVKGGKATFRVQFV</sequence>
<name>A0A8H3FLL4_9LECA</name>
<gene>
    <name evidence="5" type="ORF">HETSPECPRED_005735</name>
</gene>
<keyword evidence="6" id="KW-1185">Reference proteome</keyword>
<evidence type="ECO:0000259" key="3">
    <source>
        <dbReference type="Pfam" id="PF24465"/>
    </source>
</evidence>
<evidence type="ECO:0000313" key="6">
    <source>
        <dbReference type="Proteomes" id="UP000664521"/>
    </source>
</evidence>
<feature type="domain" description="DUF7767" evidence="4">
    <location>
        <begin position="523"/>
        <end position="625"/>
    </location>
</feature>
<organism evidence="5 6">
    <name type="scientific">Heterodermia speciosa</name>
    <dbReference type="NCBI Taxonomy" id="116794"/>
    <lineage>
        <taxon>Eukaryota</taxon>
        <taxon>Fungi</taxon>
        <taxon>Dikarya</taxon>
        <taxon>Ascomycota</taxon>
        <taxon>Pezizomycotina</taxon>
        <taxon>Lecanoromycetes</taxon>
        <taxon>OSLEUM clade</taxon>
        <taxon>Lecanoromycetidae</taxon>
        <taxon>Caliciales</taxon>
        <taxon>Physciaceae</taxon>
        <taxon>Heterodermia</taxon>
    </lineage>
</organism>
<dbReference type="Proteomes" id="UP000664521">
    <property type="component" value="Unassembled WGS sequence"/>
</dbReference>
<dbReference type="PANTHER" id="PTHR38788:SF5">
    <property type="entry name" value="CLR5 DOMAIN-CONTAINING PROTEIN"/>
    <property type="match status" value="1"/>
</dbReference>
<evidence type="ECO:0000259" key="2">
    <source>
        <dbReference type="Pfam" id="PF14420"/>
    </source>
</evidence>
<evidence type="ECO:0000259" key="4">
    <source>
        <dbReference type="Pfam" id="PF24962"/>
    </source>
</evidence>
<dbReference type="EMBL" id="CAJPDS010000037">
    <property type="protein sequence ID" value="CAF9925067.1"/>
    <property type="molecule type" value="Genomic_DNA"/>
</dbReference>
<dbReference type="InterPro" id="IPR056669">
    <property type="entry name" value="DUF7767"/>
</dbReference>
<dbReference type="AlphaFoldDB" id="A0A8H3FLL4"/>
<feature type="domain" description="Tri-helical" evidence="3">
    <location>
        <begin position="314"/>
        <end position="400"/>
    </location>
</feature>
<dbReference type="Pfam" id="PF24465">
    <property type="entry name" value="Tri-helical"/>
    <property type="match status" value="2"/>
</dbReference>
<dbReference type="OrthoDB" id="4115389at2759"/>
<feature type="region of interest" description="Disordered" evidence="1">
    <location>
        <begin position="441"/>
        <end position="462"/>
    </location>
</feature>
<dbReference type="PANTHER" id="PTHR38788">
    <property type="entry name" value="CLR5 DOMAIN-CONTAINING PROTEIN"/>
    <property type="match status" value="1"/>
</dbReference>
<feature type="region of interest" description="Disordered" evidence="1">
    <location>
        <begin position="177"/>
        <end position="212"/>
    </location>
</feature>
<feature type="domain" description="Clr5" evidence="2">
    <location>
        <begin position="1"/>
        <end position="54"/>
    </location>
</feature>
<feature type="region of interest" description="Disordered" evidence="1">
    <location>
        <begin position="399"/>
        <end position="427"/>
    </location>
</feature>
<feature type="domain" description="Tri-helical" evidence="3">
    <location>
        <begin position="220"/>
        <end position="304"/>
    </location>
</feature>
<comment type="caution">
    <text evidence="5">The sequence shown here is derived from an EMBL/GenBank/DDBJ whole genome shotgun (WGS) entry which is preliminary data.</text>
</comment>
<feature type="compositionally biased region" description="Polar residues" evidence="1">
    <location>
        <begin position="412"/>
        <end position="427"/>
    </location>
</feature>
<feature type="compositionally biased region" description="Basic residues" evidence="1">
    <location>
        <begin position="186"/>
        <end position="196"/>
    </location>
</feature>
<dbReference type="InterPro" id="IPR057940">
    <property type="entry name" value="Tri-helical_dom"/>
</dbReference>
<dbReference type="InterPro" id="IPR025676">
    <property type="entry name" value="Clr5_dom"/>
</dbReference>
<reference evidence="5" key="1">
    <citation type="submission" date="2021-03" db="EMBL/GenBank/DDBJ databases">
        <authorList>
            <person name="Tagirdzhanova G."/>
        </authorList>
    </citation>
    <scope>NUCLEOTIDE SEQUENCE</scope>
</reference>
<dbReference type="Pfam" id="PF14420">
    <property type="entry name" value="Clr5"/>
    <property type="match status" value="1"/>
</dbReference>
<protein>
    <recommendedName>
        <fullName evidence="7">Clr5 domain-containing protein</fullName>
    </recommendedName>
</protein>
<dbReference type="Pfam" id="PF24962">
    <property type="entry name" value="DUF7767"/>
    <property type="match status" value="1"/>
</dbReference>
<evidence type="ECO:0000256" key="1">
    <source>
        <dbReference type="SAM" id="MobiDB-lite"/>
    </source>
</evidence>
<evidence type="ECO:0008006" key="7">
    <source>
        <dbReference type="Google" id="ProtNLM"/>
    </source>
</evidence>
<evidence type="ECO:0000313" key="5">
    <source>
        <dbReference type="EMBL" id="CAF9925067.1"/>
    </source>
</evidence>
<proteinExistence type="predicted"/>